<protein>
    <submittedName>
        <fullName evidence="4">Pentatricopeptide repeat-containing protein, mitochondrial-like protein</fullName>
    </submittedName>
</protein>
<dbReference type="PANTHER" id="PTHR47936">
    <property type="entry name" value="PPR_LONG DOMAIN-CONTAINING PROTEIN"/>
    <property type="match status" value="1"/>
</dbReference>
<dbReference type="OrthoDB" id="185373at2759"/>
<sequence length="425" mass="48071">MSSVFRLLPKNPKTHLFLRFFSLTPCPASEISSSSSSSSTCCRSLASAIFHERNLDALVKKFKKFSGSYRFRCKRSIYEMTVSRLAAAKRFSSIEEIINHQKKFSDISKEGFTIRLISLYGKANMFDHARKLFDELPQLNSPRTVKLFNALLTAGTDSKEYETVTKIFHELAAECSVKPNVFSYNILIQAFCKMGSLDQAFSVLESMEENGVTPNLITFNTLLNGFYSCNQFAEAEKIWAEMEKIGCVPDIISYNAKLRGMVSEGKLEEAVELVDELRHRGPKPDIFSFNALIKGYCTDGNLEEAKKIYKELLANNCAPNRWTFESLIPCVSDKGDLELAMKLCKESISRRCSIDVGIVQGVVDALVRESRTEEAKKLVEIGVSKDHRYSGLKLPSAENDTYLVGRRTLWILFERSSKDQRMGKF</sequence>
<dbReference type="NCBIfam" id="TIGR00756">
    <property type="entry name" value="PPR"/>
    <property type="match status" value="4"/>
</dbReference>
<comment type="similarity">
    <text evidence="1">Belongs to the PPR family. P subfamily.</text>
</comment>
<dbReference type="PANTHER" id="PTHR47936:SF5">
    <property type="entry name" value="PENTACOTRIPEPTIDE-REPEAT REGION OF PRORP DOMAIN-CONTAINING PROTEIN"/>
    <property type="match status" value="1"/>
</dbReference>
<feature type="repeat" description="PPR" evidence="3">
    <location>
        <begin position="250"/>
        <end position="284"/>
    </location>
</feature>
<evidence type="ECO:0000313" key="5">
    <source>
        <dbReference type="Proteomes" id="UP000283530"/>
    </source>
</evidence>
<dbReference type="GO" id="GO:0010019">
    <property type="term" value="P:chloroplast-nucleus signaling pathway"/>
    <property type="evidence" value="ECO:0007669"/>
    <property type="project" value="TreeGrafter"/>
</dbReference>
<dbReference type="EMBL" id="QPKB01000005">
    <property type="protein sequence ID" value="RWR84396.1"/>
    <property type="molecule type" value="Genomic_DNA"/>
</dbReference>
<dbReference type="GO" id="GO:0031930">
    <property type="term" value="P:mitochondria-nucleus signaling pathway"/>
    <property type="evidence" value="ECO:0007669"/>
    <property type="project" value="TreeGrafter"/>
</dbReference>
<comment type="caution">
    <text evidence="4">The sequence shown here is derived from an EMBL/GenBank/DDBJ whole genome shotgun (WGS) entry which is preliminary data.</text>
</comment>
<feature type="repeat" description="PPR" evidence="3">
    <location>
        <begin position="215"/>
        <end position="249"/>
    </location>
</feature>
<evidence type="ECO:0000256" key="3">
    <source>
        <dbReference type="PROSITE-ProRule" id="PRU00708"/>
    </source>
</evidence>
<keyword evidence="2" id="KW-0677">Repeat</keyword>
<reference evidence="4 5" key="1">
    <citation type="journal article" date="2019" name="Nat. Plants">
        <title>Stout camphor tree genome fills gaps in understanding of flowering plant genome evolution.</title>
        <authorList>
            <person name="Chaw S.M."/>
            <person name="Liu Y.C."/>
            <person name="Wu Y.W."/>
            <person name="Wang H.Y."/>
            <person name="Lin C.I."/>
            <person name="Wu C.S."/>
            <person name="Ke H.M."/>
            <person name="Chang L.Y."/>
            <person name="Hsu C.Y."/>
            <person name="Yang H.T."/>
            <person name="Sudianto E."/>
            <person name="Hsu M.H."/>
            <person name="Wu K.P."/>
            <person name="Wang L.N."/>
            <person name="Leebens-Mack J.H."/>
            <person name="Tsai I.J."/>
        </authorList>
    </citation>
    <scope>NUCLEOTIDE SEQUENCE [LARGE SCALE GENOMIC DNA]</scope>
    <source>
        <strain evidence="5">cv. Chaw 1501</strain>
        <tissue evidence="4">Young leaves</tissue>
    </source>
</reference>
<feature type="repeat" description="PPR" evidence="3">
    <location>
        <begin position="180"/>
        <end position="214"/>
    </location>
</feature>
<dbReference type="PROSITE" id="PS51375">
    <property type="entry name" value="PPR"/>
    <property type="match status" value="4"/>
</dbReference>
<dbReference type="AlphaFoldDB" id="A0A3S3N2U1"/>
<feature type="repeat" description="PPR" evidence="3">
    <location>
        <begin position="285"/>
        <end position="319"/>
    </location>
</feature>
<name>A0A3S3N2U1_9MAGN</name>
<dbReference type="Pfam" id="PF13041">
    <property type="entry name" value="PPR_2"/>
    <property type="match status" value="2"/>
</dbReference>
<keyword evidence="5" id="KW-1185">Reference proteome</keyword>
<dbReference type="GO" id="GO:0009507">
    <property type="term" value="C:chloroplast"/>
    <property type="evidence" value="ECO:0007669"/>
    <property type="project" value="TreeGrafter"/>
</dbReference>
<gene>
    <name evidence="4" type="ORF">CKAN_01320600</name>
</gene>
<dbReference type="InterPro" id="IPR011990">
    <property type="entry name" value="TPR-like_helical_dom_sf"/>
</dbReference>
<dbReference type="Proteomes" id="UP000283530">
    <property type="component" value="Unassembled WGS sequence"/>
</dbReference>
<dbReference type="Pfam" id="PF01535">
    <property type="entry name" value="PPR"/>
    <property type="match status" value="1"/>
</dbReference>
<dbReference type="STRING" id="337451.A0A3S3N2U1"/>
<accession>A0A3S3N2U1</accession>
<dbReference type="Gene3D" id="1.25.40.10">
    <property type="entry name" value="Tetratricopeptide repeat domain"/>
    <property type="match status" value="2"/>
</dbReference>
<evidence type="ECO:0000256" key="2">
    <source>
        <dbReference type="ARBA" id="ARBA00022737"/>
    </source>
</evidence>
<dbReference type="InterPro" id="IPR002885">
    <property type="entry name" value="PPR_rpt"/>
</dbReference>
<proteinExistence type="inferred from homology"/>
<evidence type="ECO:0000313" key="4">
    <source>
        <dbReference type="EMBL" id="RWR84396.1"/>
    </source>
</evidence>
<dbReference type="SUPFAM" id="SSF81901">
    <property type="entry name" value="HCP-like"/>
    <property type="match status" value="1"/>
</dbReference>
<evidence type="ECO:0000256" key="1">
    <source>
        <dbReference type="ARBA" id="ARBA00007626"/>
    </source>
</evidence>
<organism evidence="4 5">
    <name type="scientific">Cinnamomum micranthum f. kanehirae</name>
    <dbReference type="NCBI Taxonomy" id="337451"/>
    <lineage>
        <taxon>Eukaryota</taxon>
        <taxon>Viridiplantae</taxon>
        <taxon>Streptophyta</taxon>
        <taxon>Embryophyta</taxon>
        <taxon>Tracheophyta</taxon>
        <taxon>Spermatophyta</taxon>
        <taxon>Magnoliopsida</taxon>
        <taxon>Magnoliidae</taxon>
        <taxon>Laurales</taxon>
        <taxon>Lauraceae</taxon>
        <taxon>Cinnamomum</taxon>
    </lineage>
</organism>